<dbReference type="EC" id="2.1.1.-" evidence="3"/>
<dbReference type="PANTHER" id="PTHR46648:SF1">
    <property type="entry name" value="ADENOSINE 5'-MONOPHOSPHORAMIDASE HNT1"/>
    <property type="match status" value="1"/>
</dbReference>
<reference evidence="3 4" key="1">
    <citation type="submission" date="2024-03" db="EMBL/GenBank/DDBJ databases">
        <title>Bacilli Hybrid Assemblies.</title>
        <authorList>
            <person name="Kovac J."/>
        </authorList>
    </citation>
    <scope>NUCLEOTIDE SEQUENCE [LARGE SCALE GENOMIC DNA]</scope>
    <source>
        <strain evidence="3 4">FSL R7-0666</strain>
    </source>
</reference>
<dbReference type="EMBL" id="JBCITK010000001">
    <property type="protein sequence ID" value="MEN0643246.1"/>
    <property type="molecule type" value="Genomic_DNA"/>
</dbReference>
<feature type="domain" description="HIT" evidence="2">
    <location>
        <begin position="4"/>
        <end position="109"/>
    </location>
</feature>
<keyword evidence="4" id="KW-1185">Reference proteome</keyword>
<dbReference type="PANTHER" id="PTHR46648">
    <property type="entry name" value="HIT FAMILY PROTEIN 1"/>
    <property type="match status" value="1"/>
</dbReference>
<dbReference type="Proteomes" id="UP001418796">
    <property type="component" value="Unassembled WGS sequence"/>
</dbReference>
<keyword evidence="3" id="KW-0489">Methyltransferase</keyword>
<protein>
    <submittedName>
        <fullName evidence="3">HIT family protein</fullName>
        <ecNumber evidence="3">2.1.1.-</ecNumber>
    </submittedName>
</protein>
<name>A0ABU9VH63_9BACI</name>
<gene>
    <name evidence="3" type="ORF">MKY91_08825</name>
</gene>
<dbReference type="GO" id="GO:0008168">
    <property type="term" value="F:methyltransferase activity"/>
    <property type="evidence" value="ECO:0007669"/>
    <property type="project" value="UniProtKB-KW"/>
</dbReference>
<sequence>MNCLGCQLANKKEPIHLIYENDLISCFLDHDPFNAGHTLILPKKHVEDLDELDEATAQSILKASMNLSKILKLLYKPDGITVCQNGGVFSELAHFHLHVVPRFKDQSFATFYSDEPFDNEHLKQQFVTIKNQLKKSLSEM</sequence>
<comment type="caution">
    <text evidence="3">The sequence shown here is derived from an EMBL/GenBank/DDBJ whole genome shotgun (WGS) entry which is preliminary data.</text>
</comment>
<dbReference type="SUPFAM" id="SSF54197">
    <property type="entry name" value="HIT-like"/>
    <property type="match status" value="1"/>
</dbReference>
<evidence type="ECO:0000313" key="3">
    <source>
        <dbReference type="EMBL" id="MEN0643246.1"/>
    </source>
</evidence>
<accession>A0ABU9VH63</accession>
<dbReference type="PRINTS" id="PR00332">
    <property type="entry name" value="HISTRIAD"/>
</dbReference>
<dbReference type="InterPro" id="IPR011146">
    <property type="entry name" value="HIT-like"/>
</dbReference>
<evidence type="ECO:0000256" key="1">
    <source>
        <dbReference type="PROSITE-ProRule" id="PRU00464"/>
    </source>
</evidence>
<keyword evidence="3" id="KW-0808">Transferase</keyword>
<dbReference type="InterPro" id="IPR036265">
    <property type="entry name" value="HIT-like_sf"/>
</dbReference>
<dbReference type="Pfam" id="PF01230">
    <property type="entry name" value="HIT"/>
    <property type="match status" value="1"/>
</dbReference>
<dbReference type="RefSeq" id="WP_343130197.1">
    <property type="nucleotide sequence ID" value="NZ_JBCITK010000001.1"/>
</dbReference>
<dbReference type="InterPro" id="IPR001310">
    <property type="entry name" value="Histidine_triad_HIT"/>
</dbReference>
<dbReference type="GO" id="GO:0032259">
    <property type="term" value="P:methylation"/>
    <property type="evidence" value="ECO:0007669"/>
    <property type="project" value="UniProtKB-KW"/>
</dbReference>
<dbReference type="PROSITE" id="PS51084">
    <property type="entry name" value="HIT_2"/>
    <property type="match status" value="1"/>
</dbReference>
<organism evidence="3 4">
    <name type="scientific">Alkalicoccobacillus gibsonii</name>
    <dbReference type="NCBI Taxonomy" id="79881"/>
    <lineage>
        <taxon>Bacteria</taxon>
        <taxon>Bacillati</taxon>
        <taxon>Bacillota</taxon>
        <taxon>Bacilli</taxon>
        <taxon>Bacillales</taxon>
        <taxon>Bacillaceae</taxon>
        <taxon>Alkalicoccobacillus</taxon>
    </lineage>
</organism>
<evidence type="ECO:0000313" key="4">
    <source>
        <dbReference type="Proteomes" id="UP001418796"/>
    </source>
</evidence>
<evidence type="ECO:0000259" key="2">
    <source>
        <dbReference type="PROSITE" id="PS51084"/>
    </source>
</evidence>
<proteinExistence type="predicted"/>
<feature type="short sequence motif" description="Histidine triad motif" evidence="1">
    <location>
        <begin position="94"/>
        <end position="98"/>
    </location>
</feature>
<dbReference type="Gene3D" id="3.30.428.10">
    <property type="entry name" value="HIT-like"/>
    <property type="match status" value="1"/>
</dbReference>